<gene>
    <name evidence="2" type="ORF">IEE83_18125</name>
</gene>
<keyword evidence="1" id="KW-0812">Transmembrane</keyword>
<organism evidence="2 3">
    <name type="scientific">Dyadobacter subterraneus</name>
    <dbReference type="NCBI Taxonomy" id="2773304"/>
    <lineage>
        <taxon>Bacteria</taxon>
        <taxon>Pseudomonadati</taxon>
        <taxon>Bacteroidota</taxon>
        <taxon>Cytophagia</taxon>
        <taxon>Cytophagales</taxon>
        <taxon>Spirosomataceae</taxon>
        <taxon>Dyadobacter</taxon>
    </lineage>
</organism>
<evidence type="ECO:0000313" key="3">
    <source>
        <dbReference type="Proteomes" id="UP000634134"/>
    </source>
</evidence>
<reference evidence="3" key="1">
    <citation type="submission" date="2023-07" db="EMBL/GenBank/DDBJ databases">
        <title>Dyadobacter sp. nov 'subterranea' isolated from contaminted grondwater.</title>
        <authorList>
            <person name="Szabo I."/>
            <person name="Al-Omari J."/>
            <person name="Szerdahelyi S.G."/>
            <person name="Rado J."/>
        </authorList>
    </citation>
    <scope>NUCLEOTIDE SEQUENCE [LARGE SCALE GENOMIC DNA]</scope>
    <source>
        <strain evidence="3">UP-52</strain>
    </source>
</reference>
<dbReference type="RefSeq" id="WP_194121908.1">
    <property type="nucleotide sequence ID" value="NZ_JACYGY010000001.1"/>
</dbReference>
<accession>A0ABR9WI20</accession>
<protein>
    <submittedName>
        <fullName evidence="2">Uncharacterized protein</fullName>
    </submittedName>
</protein>
<sequence>MMLIGWVFSFLVVNAVFALLGVYLSGLNPLLRSAVKTTILVPAFGLGLPVIQRKPYRWTIK</sequence>
<evidence type="ECO:0000313" key="2">
    <source>
        <dbReference type="EMBL" id="MBE9463804.1"/>
    </source>
</evidence>
<evidence type="ECO:0000256" key="1">
    <source>
        <dbReference type="SAM" id="Phobius"/>
    </source>
</evidence>
<keyword evidence="1" id="KW-0472">Membrane</keyword>
<keyword evidence="3" id="KW-1185">Reference proteome</keyword>
<dbReference type="Proteomes" id="UP000634134">
    <property type="component" value="Unassembled WGS sequence"/>
</dbReference>
<proteinExistence type="predicted"/>
<dbReference type="EMBL" id="JACYGY010000001">
    <property type="protein sequence ID" value="MBE9463804.1"/>
    <property type="molecule type" value="Genomic_DNA"/>
</dbReference>
<name>A0ABR9WI20_9BACT</name>
<feature type="transmembrane region" description="Helical" evidence="1">
    <location>
        <begin position="34"/>
        <end position="51"/>
    </location>
</feature>
<comment type="caution">
    <text evidence="2">The sequence shown here is derived from an EMBL/GenBank/DDBJ whole genome shotgun (WGS) entry which is preliminary data.</text>
</comment>
<keyword evidence="1" id="KW-1133">Transmembrane helix</keyword>